<comment type="catalytic activity">
    <reaction evidence="6 8">
        <text>dCMP + ATP = dCDP + ADP</text>
        <dbReference type="Rhea" id="RHEA:25094"/>
        <dbReference type="ChEBI" id="CHEBI:30616"/>
        <dbReference type="ChEBI" id="CHEBI:57566"/>
        <dbReference type="ChEBI" id="CHEBI:58593"/>
        <dbReference type="ChEBI" id="CHEBI:456216"/>
        <dbReference type="EC" id="2.7.4.25"/>
    </reaction>
</comment>
<proteinExistence type="inferred from homology"/>
<evidence type="ECO:0000256" key="8">
    <source>
        <dbReference type="HAMAP-Rule" id="MF_00238"/>
    </source>
</evidence>
<evidence type="ECO:0000256" key="6">
    <source>
        <dbReference type="ARBA" id="ARBA00047615"/>
    </source>
</evidence>
<dbReference type="HAMAP" id="MF_00238">
    <property type="entry name" value="Cytidyl_kinase_type1"/>
    <property type="match status" value="1"/>
</dbReference>
<evidence type="ECO:0000256" key="7">
    <source>
        <dbReference type="ARBA" id="ARBA00048478"/>
    </source>
</evidence>
<evidence type="ECO:0000256" key="3">
    <source>
        <dbReference type="ARBA" id="ARBA00022741"/>
    </source>
</evidence>
<name>A0A388TEI6_TERA1</name>
<dbReference type="Proteomes" id="UP000269352">
    <property type="component" value="Unassembled WGS sequence"/>
</dbReference>
<evidence type="ECO:0000256" key="4">
    <source>
        <dbReference type="ARBA" id="ARBA00022777"/>
    </source>
</evidence>
<comment type="catalytic activity">
    <reaction evidence="7 8">
        <text>CMP + ATP = CDP + ADP</text>
        <dbReference type="Rhea" id="RHEA:11600"/>
        <dbReference type="ChEBI" id="CHEBI:30616"/>
        <dbReference type="ChEBI" id="CHEBI:58069"/>
        <dbReference type="ChEBI" id="CHEBI:60377"/>
        <dbReference type="ChEBI" id="CHEBI:456216"/>
        <dbReference type="EC" id="2.7.4.25"/>
    </reaction>
</comment>
<keyword evidence="8" id="KW-0963">Cytoplasm</keyword>
<dbReference type="Gene3D" id="3.40.50.300">
    <property type="entry name" value="P-loop containing nucleotide triphosphate hydrolases"/>
    <property type="match status" value="1"/>
</dbReference>
<dbReference type="CDD" id="cd02020">
    <property type="entry name" value="CMPK"/>
    <property type="match status" value="1"/>
</dbReference>
<keyword evidence="3 8" id="KW-0547">Nucleotide-binding</keyword>
<keyword evidence="11" id="KW-1185">Reference proteome</keyword>
<evidence type="ECO:0000256" key="5">
    <source>
        <dbReference type="ARBA" id="ARBA00022840"/>
    </source>
</evidence>
<evidence type="ECO:0000256" key="1">
    <source>
        <dbReference type="ARBA" id="ARBA00009427"/>
    </source>
</evidence>
<dbReference type="InterPro" id="IPR011994">
    <property type="entry name" value="Cytidylate_kinase_dom"/>
</dbReference>
<evidence type="ECO:0000256" key="2">
    <source>
        <dbReference type="ARBA" id="ARBA00022679"/>
    </source>
</evidence>
<keyword evidence="4 8" id="KW-0418">Kinase</keyword>
<dbReference type="AlphaFoldDB" id="A0A388TEI6"/>
<dbReference type="InterPro" id="IPR027417">
    <property type="entry name" value="P-loop_NTPase"/>
</dbReference>
<dbReference type="EMBL" id="BGZN01000043">
    <property type="protein sequence ID" value="GBR74390.1"/>
    <property type="molecule type" value="Genomic_DNA"/>
</dbReference>
<feature type="domain" description="Cytidylate kinase" evidence="9">
    <location>
        <begin position="3"/>
        <end position="202"/>
    </location>
</feature>
<protein>
    <recommendedName>
        <fullName evidence="8">Cytidylate kinase</fullName>
        <shortName evidence="8">CK</shortName>
        <ecNumber evidence="8">2.7.4.25</ecNumber>
    </recommendedName>
    <alternativeName>
        <fullName evidence="8">Cytidine monophosphate kinase</fullName>
        <shortName evidence="8">CMP kinase</shortName>
    </alternativeName>
</protein>
<dbReference type="GO" id="GO:0005737">
    <property type="term" value="C:cytoplasm"/>
    <property type="evidence" value="ECO:0007669"/>
    <property type="project" value="UniProtKB-SubCell"/>
</dbReference>
<dbReference type="Pfam" id="PF02224">
    <property type="entry name" value="Cytidylate_kin"/>
    <property type="match status" value="1"/>
</dbReference>
<gene>
    <name evidence="8 10" type="primary">cmk</name>
    <name evidence="10" type="ORF">NO1_1575</name>
</gene>
<evidence type="ECO:0000313" key="11">
    <source>
        <dbReference type="Proteomes" id="UP000269352"/>
    </source>
</evidence>
<reference evidence="10 11" key="1">
    <citation type="journal article" date="2019" name="ISME J.">
        <title>Genome analyses of uncultured TG2/ZB3 bacteria in 'Margulisbacteria' specifically attached to ectosymbiotic spirochetes of protists in the termite gut.</title>
        <authorList>
            <person name="Utami Y.D."/>
            <person name="Kuwahara H."/>
            <person name="Igai K."/>
            <person name="Murakami T."/>
            <person name="Sugaya K."/>
            <person name="Morikawa T."/>
            <person name="Nagura Y."/>
            <person name="Yuki M."/>
            <person name="Deevong P."/>
            <person name="Inoue T."/>
            <person name="Kihara K."/>
            <person name="Lo N."/>
            <person name="Yamada A."/>
            <person name="Ohkuma M."/>
            <person name="Hongoh Y."/>
        </authorList>
    </citation>
    <scope>NUCLEOTIDE SEQUENCE [LARGE SCALE GENOMIC DNA]</scope>
    <source>
        <strain evidence="10">NkOx7-01</strain>
    </source>
</reference>
<comment type="similarity">
    <text evidence="1 8">Belongs to the cytidylate kinase family. Type 1 subfamily.</text>
</comment>
<dbReference type="GO" id="GO:0005524">
    <property type="term" value="F:ATP binding"/>
    <property type="evidence" value="ECO:0007669"/>
    <property type="project" value="UniProtKB-UniRule"/>
</dbReference>
<comment type="subcellular location">
    <subcellularLocation>
        <location evidence="8">Cytoplasm</location>
    </subcellularLocation>
</comment>
<dbReference type="GO" id="GO:0036430">
    <property type="term" value="F:CMP kinase activity"/>
    <property type="evidence" value="ECO:0007669"/>
    <property type="project" value="RHEA"/>
</dbReference>
<dbReference type="EC" id="2.7.4.25" evidence="8"/>
<organism evidence="10 11">
    <name type="scientific">Termititenax aidoneus</name>
    <dbReference type="NCBI Taxonomy" id="2218524"/>
    <lineage>
        <taxon>Bacteria</taxon>
        <taxon>Bacillati</taxon>
        <taxon>Candidatus Margulisiibacteriota</taxon>
        <taxon>Candidatus Termititenacia</taxon>
        <taxon>Candidatus Termititenacales</taxon>
        <taxon>Candidatus Termititenacaceae</taxon>
        <taxon>Candidatus Termititenax</taxon>
    </lineage>
</organism>
<keyword evidence="5 8" id="KW-0067">ATP-binding</keyword>
<evidence type="ECO:0000313" key="10">
    <source>
        <dbReference type="EMBL" id="GBR74390.1"/>
    </source>
</evidence>
<dbReference type="GO" id="GO:0006220">
    <property type="term" value="P:pyrimidine nucleotide metabolic process"/>
    <property type="evidence" value="ECO:0007669"/>
    <property type="project" value="UniProtKB-UniRule"/>
</dbReference>
<dbReference type="SUPFAM" id="SSF52540">
    <property type="entry name" value="P-loop containing nucleoside triphosphate hydrolases"/>
    <property type="match status" value="1"/>
</dbReference>
<sequence length="205" mass="23007">MQIAIDGPAGSGKSTIAKILAKNLGFKHIDTGAYYRWVTYRVLSENVNLQNAAALIRTAEQTDFAQIDETKIRSKEVTENVSTVSALPEVRRCVVAQQRLAARGSDIVMEGRDIGSVVFPDAELKIFLTASVEERARRRYQELLDKGEKADLAETQKDIVERDRKDSMRHASPLRKVDDAVEVDTTGLTIEQVVEKITEIYKERK</sequence>
<comment type="caution">
    <text evidence="10">The sequence shown here is derived from an EMBL/GenBank/DDBJ whole genome shotgun (WGS) entry which is preliminary data.</text>
</comment>
<dbReference type="NCBIfam" id="TIGR00017">
    <property type="entry name" value="cmk"/>
    <property type="match status" value="1"/>
</dbReference>
<keyword evidence="2 8" id="KW-0808">Transferase</keyword>
<dbReference type="GO" id="GO:0036431">
    <property type="term" value="F:dCMP kinase activity"/>
    <property type="evidence" value="ECO:0007669"/>
    <property type="project" value="InterPro"/>
</dbReference>
<accession>A0A388TEI6</accession>
<dbReference type="InterPro" id="IPR003136">
    <property type="entry name" value="Cytidylate_kin"/>
</dbReference>
<feature type="binding site" evidence="8">
    <location>
        <begin position="7"/>
        <end position="15"/>
    </location>
    <ligand>
        <name>ATP</name>
        <dbReference type="ChEBI" id="CHEBI:30616"/>
    </ligand>
</feature>
<evidence type="ECO:0000259" key="9">
    <source>
        <dbReference type="Pfam" id="PF02224"/>
    </source>
</evidence>